<proteinExistence type="predicted"/>
<dbReference type="Proteomes" id="UP000179072">
    <property type="component" value="Unassembled WGS sequence"/>
</dbReference>
<name>A0A1F7IL49_9BACT</name>
<organism evidence="1 2">
    <name type="scientific">Candidatus Roizmanbacteria bacterium RIFCSPLOWO2_01_FULL_38_11</name>
    <dbReference type="NCBI Taxonomy" id="1802060"/>
    <lineage>
        <taxon>Bacteria</taxon>
        <taxon>Candidatus Roizmaniibacteriota</taxon>
    </lineage>
</organism>
<sequence>MPEKLGGNMLHYASGEKVTGTGPLGKILSVVGPFLARLHLRDPENPDDPFILELQISGAEDHSDLHLMLDDESAAEVPFEAWD</sequence>
<evidence type="ECO:0000313" key="2">
    <source>
        <dbReference type="Proteomes" id="UP000179072"/>
    </source>
</evidence>
<gene>
    <name evidence="1" type="ORF">A2957_01335</name>
</gene>
<reference evidence="1 2" key="1">
    <citation type="journal article" date="2016" name="Nat. Commun.">
        <title>Thousands of microbial genomes shed light on interconnected biogeochemical processes in an aquifer system.</title>
        <authorList>
            <person name="Anantharaman K."/>
            <person name="Brown C.T."/>
            <person name="Hug L.A."/>
            <person name="Sharon I."/>
            <person name="Castelle C.J."/>
            <person name="Probst A.J."/>
            <person name="Thomas B.C."/>
            <person name="Singh A."/>
            <person name="Wilkins M.J."/>
            <person name="Karaoz U."/>
            <person name="Brodie E.L."/>
            <person name="Williams K.H."/>
            <person name="Hubbard S.S."/>
            <person name="Banfield J.F."/>
        </authorList>
    </citation>
    <scope>NUCLEOTIDE SEQUENCE [LARGE SCALE GENOMIC DNA]</scope>
</reference>
<comment type="caution">
    <text evidence="1">The sequence shown here is derived from an EMBL/GenBank/DDBJ whole genome shotgun (WGS) entry which is preliminary data.</text>
</comment>
<protein>
    <submittedName>
        <fullName evidence="1">Uncharacterized protein</fullName>
    </submittedName>
</protein>
<evidence type="ECO:0000313" key="1">
    <source>
        <dbReference type="EMBL" id="OGK44085.1"/>
    </source>
</evidence>
<accession>A0A1F7IL49</accession>
<dbReference type="EMBL" id="MGAK01000025">
    <property type="protein sequence ID" value="OGK44085.1"/>
    <property type="molecule type" value="Genomic_DNA"/>
</dbReference>
<dbReference type="AlphaFoldDB" id="A0A1F7IL49"/>